<keyword evidence="3" id="KW-0804">Transcription</keyword>
<dbReference type="GO" id="GO:0003677">
    <property type="term" value="F:DNA binding"/>
    <property type="evidence" value="ECO:0007669"/>
    <property type="project" value="UniProtKB-KW"/>
</dbReference>
<name>A0A1I5X2M2_9PSEU</name>
<dbReference type="GO" id="GO:0003700">
    <property type="term" value="F:DNA-binding transcription factor activity"/>
    <property type="evidence" value="ECO:0007669"/>
    <property type="project" value="InterPro"/>
</dbReference>
<evidence type="ECO:0000256" key="3">
    <source>
        <dbReference type="ARBA" id="ARBA00023163"/>
    </source>
</evidence>
<protein>
    <submittedName>
        <fullName evidence="6">Regulatory protein, gntR family</fullName>
    </submittedName>
</protein>
<evidence type="ECO:0000256" key="2">
    <source>
        <dbReference type="ARBA" id="ARBA00023125"/>
    </source>
</evidence>
<reference evidence="6 7" key="1">
    <citation type="submission" date="2016-10" db="EMBL/GenBank/DDBJ databases">
        <authorList>
            <person name="de Groot N.N."/>
        </authorList>
    </citation>
    <scope>NUCLEOTIDE SEQUENCE [LARGE SCALE GENOMIC DNA]</scope>
    <source>
        <strain evidence="6 7">DSM 44637</strain>
    </source>
</reference>
<evidence type="ECO:0000256" key="4">
    <source>
        <dbReference type="SAM" id="MobiDB-lite"/>
    </source>
</evidence>
<dbReference type="RefSeq" id="WP_093575576.1">
    <property type="nucleotide sequence ID" value="NZ_FOWC01000010.1"/>
</dbReference>
<sequence>MTETSAEQPVDAGAAEPLAIPQLPTPTTAATIAADLLVAIHQGSLQWGAKVPSQKELMRAYGVAMATAASALSKLDAVGLTHARPRAGRFVVDQPPLSRRHDVLDVLDAASICRYLAATSGGSAPHYVYVGGDPDWDDPHVDPEKKMPPRRVDVTFLYGLDRHVLRWQSEAFVDAARRIVGHGLTDADRHLVAAARAILRDGAARPEGQAPIAQSGGPQPVGEHVALRIWPDRARPLGPDDPPF</sequence>
<dbReference type="PROSITE" id="PS50949">
    <property type="entry name" value="HTH_GNTR"/>
    <property type="match status" value="1"/>
</dbReference>
<gene>
    <name evidence="6" type="ORF">SAMN05421854_1104</name>
</gene>
<dbReference type="AlphaFoldDB" id="A0A1I5X2M2"/>
<feature type="region of interest" description="Disordered" evidence="4">
    <location>
        <begin position="205"/>
        <end position="244"/>
    </location>
</feature>
<dbReference type="Proteomes" id="UP000199137">
    <property type="component" value="Unassembled WGS sequence"/>
</dbReference>
<feature type="domain" description="HTH gntR-type" evidence="5">
    <location>
        <begin position="26"/>
        <end position="94"/>
    </location>
</feature>
<evidence type="ECO:0000256" key="1">
    <source>
        <dbReference type="ARBA" id="ARBA00023015"/>
    </source>
</evidence>
<dbReference type="InterPro" id="IPR036388">
    <property type="entry name" value="WH-like_DNA-bd_sf"/>
</dbReference>
<dbReference type="InterPro" id="IPR036390">
    <property type="entry name" value="WH_DNA-bd_sf"/>
</dbReference>
<dbReference type="EMBL" id="FOWC01000010">
    <property type="protein sequence ID" value="SFQ26243.1"/>
    <property type="molecule type" value="Genomic_DNA"/>
</dbReference>
<dbReference type="InterPro" id="IPR000524">
    <property type="entry name" value="Tscrpt_reg_HTH_GntR"/>
</dbReference>
<dbReference type="Gene3D" id="1.10.10.10">
    <property type="entry name" value="Winged helix-like DNA-binding domain superfamily/Winged helix DNA-binding domain"/>
    <property type="match status" value="1"/>
</dbReference>
<dbReference type="SUPFAM" id="SSF46785">
    <property type="entry name" value="Winged helix' DNA-binding domain"/>
    <property type="match status" value="1"/>
</dbReference>
<organism evidence="6 7">
    <name type="scientific">Amycolatopsis rubida</name>
    <dbReference type="NCBI Taxonomy" id="112413"/>
    <lineage>
        <taxon>Bacteria</taxon>
        <taxon>Bacillati</taxon>
        <taxon>Actinomycetota</taxon>
        <taxon>Actinomycetes</taxon>
        <taxon>Pseudonocardiales</taxon>
        <taxon>Pseudonocardiaceae</taxon>
        <taxon>Amycolatopsis</taxon>
    </lineage>
</organism>
<accession>A0A1I5X2M2</accession>
<keyword evidence="1" id="KW-0805">Transcription regulation</keyword>
<dbReference type="SMART" id="SM00345">
    <property type="entry name" value="HTH_GNTR"/>
    <property type="match status" value="1"/>
</dbReference>
<keyword evidence="2" id="KW-0238">DNA-binding</keyword>
<proteinExistence type="predicted"/>
<evidence type="ECO:0000259" key="5">
    <source>
        <dbReference type="PROSITE" id="PS50949"/>
    </source>
</evidence>
<dbReference type="STRING" id="112413.SAMN05421854_1104"/>
<evidence type="ECO:0000313" key="7">
    <source>
        <dbReference type="Proteomes" id="UP000199137"/>
    </source>
</evidence>
<dbReference type="Pfam" id="PF00392">
    <property type="entry name" value="GntR"/>
    <property type="match status" value="1"/>
</dbReference>
<evidence type="ECO:0000313" key="6">
    <source>
        <dbReference type="EMBL" id="SFQ26243.1"/>
    </source>
</evidence>